<dbReference type="RefSeq" id="WP_197454546.1">
    <property type="nucleotide sequence ID" value="NZ_CP151726.1"/>
</dbReference>
<gene>
    <name evidence="1" type="ORF">Pla52n_24480</name>
</gene>
<organism evidence="1 2">
    <name type="scientific">Stieleria varia</name>
    <dbReference type="NCBI Taxonomy" id="2528005"/>
    <lineage>
        <taxon>Bacteria</taxon>
        <taxon>Pseudomonadati</taxon>
        <taxon>Planctomycetota</taxon>
        <taxon>Planctomycetia</taxon>
        <taxon>Pirellulales</taxon>
        <taxon>Pirellulaceae</taxon>
        <taxon>Stieleria</taxon>
    </lineage>
</organism>
<protein>
    <recommendedName>
        <fullName evidence="3">Knr4/Smi1-like domain-containing protein</fullName>
    </recommendedName>
</protein>
<proteinExistence type="predicted"/>
<evidence type="ECO:0008006" key="3">
    <source>
        <dbReference type="Google" id="ProtNLM"/>
    </source>
</evidence>
<dbReference type="EMBL" id="SJPN01000003">
    <property type="protein sequence ID" value="TWU04408.1"/>
    <property type="molecule type" value="Genomic_DNA"/>
</dbReference>
<accession>A0A5C6AXP9</accession>
<evidence type="ECO:0000313" key="2">
    <source>
        <dbReference type="Proteomes" id="UP000320176"/>
    </source>
</evidence>
<keyword evidence="2" id="KW-1185">Reference proteome</keyword>
<comment type="caution">
    <text evidence="1">The sequence shown here is derived from an EMBL/GenBank/DDBJ whole genome shotgun (WGS) entry which is preliminary data.</text>
</comment>
<dbReference type="AlphaFoldDB" id="A0A5C6AXP9"/>
<name>A0A5C6AXP9_9BACT</name>
<evidence type="ECO:0000313" key="1">
    <source>
        <dbReference type="EMBL" id="TWU04408.1"/>
    </source>
</evidence>
<sequence length="118" mass="13456">MSKKTVPELIEILVSLWATPRVPQYMVDARASLEMPMQCTSKPVIESPEIAGFPPDLASFWLHFESVCLFQDVNYGQWGLKLLSQPDSRSVTSRSFSEFLECYSDVEGQKFWEPQFGS</sequence>
<dbReference type="Proteomes" id="UP000320176">
    <property type="component" value="Unassembled WGS sequence"/>
</dbReference>
<reference evidence="1 2" key="1">
    <citation type="submission" date="2019-02" db="EMBL/GenBank/DDBJ databases">
        <title>Deep-cultivation of Planctomycetes and their phenomic and genomic characterization uncovers novel biology.</title>
        <authorList>
            <person name="Wiegand S."/>
            <person name="Jogler M."/>
            <person name="Boedeker C."/>
            <person name="Pinto D."/>
            <person name="Vollmers J."/>
            <person name="Rivas-Marin E."/>
            <person name="Kohn T."/>
            <person name="Peeters S.H."/>
            <person name="Heuer A."/>
            <person name="Rast P."/>
            <person name="Oberbeckmann S."/>
            <person name="Bunk B."/>
            <person name="Jeske O."/>
            <person name="Meyerdierks A."/>
            <person name="Storesund J.E."/>
            <person name="Kallscheuer N."/>
            <person name="Luecker S."/>
            <person name="Lage O.M."/>
            <person name="Pohl T."/>
            <person name="Merkel B.J."/>
            <person name="Hornburger P."/>
            <person name="Mueller R.-W."/>
            <person name="Bruemmer F."/>
            <person name="Labrenz M."/>
            <person name="Spormann A.M."/>
            <person name="Op Den Camp H."/>
            <person name="Overmann J."/>
            <person name="Amann R."/>
            <person name="Jetten M.S.M."/>
            <person name="Mascher T."/>
            <person name="Medema M.H."/>
            <person name="Devos D.P."/>
            <person name="Kaster A.-K."/>
            <person name="Ovreas L."/>
            <person name="Rohde M."/>
            <person name="Galperin M.Y."/>
            <person name="Jogler C."/>
        </authorList>
    </citation>
    <scope>NUCLEOTIDE SEQUENCE [LARGE SCALE GENOMIC DNA]</scope>
    <source>
        <strain evidence="1 2">Pla52n</strain>
    </source>
</reference>